<comment type="caution">
    <text evidence="2">The sequence shown here is derived from an EMBL/GenBank/DDBJ whole genome shotgun (WGS) entry which is preliminary data.</text>
</comment>
<dbReference type="Proteomes" id="UP001152622">
    <property type="component" value="Chromosome 7"/>
</dbReference>
<dbReference type="OrthoDB" id="8861212at2759"/>
<name>A0A9Q1F9S2_SYNKA</name>
<proteinExistence type="predicted"/>
<evidence type="ECO:0000313" key="2">
    <source>
        <dbReference type="EMBL" id="KAJ8353857.1"/>
    </source>
</evidence>
<dbReference type="AlphaFoldDB" id="A0A9Q1F9S2"/>
<keyword evidence="1" id="KW-0175">Coiled coil</keyword>
<dbReference type="InterPro" id="IPR004244">
    <property type="entry name" value="Transposase_22"/>
</dbReference>
<feature type="coiled-coil region" evidence="1">
    <location>
        <begin position="89"/>
        <end position="116"/>
    </location>
</feature>
<reference evidence="2" key="1">
    <citation type="journal article" date="2023" name="Science">
        <title>Genome structures resolve the early diversification of teleost fishes.</title>
        <authorList>
            <person name="Parey E."/>
            <person name="Louis A."/>
            <person name="Montfort J."/>
            <person name="Bouchez O."/>
            <person name="Roques C."/>
            <person name="Iampietro C."/>
            <person name="Lluch J."/>
            <person name="Castinel A."/>
            <person name="Donnadieu C."/>
            <person name="Desvignes T."/>
            <person name="Floi Bucao C."/>
            <person name="Jouanno E."/>
            <person name="Wen M."/>
            <person name="Mejri S."/>
            <person name="Dirks R."/>
            <person name="Jansen H."/>
            <person name="Henkel C."/>
            <person name="Chen W.J."/>
            <person name="Zahm M."/>
            <person name="Cabau C."/>
            <person name="Klopp C."/>
            <person name="Thompson A.W."/>
            <person name="Robinson-Rechavi M."/>
            <person name="Braasch I."/>
            <person name="Lecointre G."/>
            <person name="Bobe J."/>
            <person name="Postlethwait J.H."/>
            <person name="Berthelot C."/>
            <person name="Roest Crollius H."/>
            <person name="Guiguen Y."/>
        </authorList>
    </citation>
    <scope>NUCLEOTIDE SEQUENCE</scope>
    <source>
        <strain evidence="2">WJC10195</strain>
    </source>
</reference>
<organism evidence="2 3">
    <name type="scientific">Synaphobranchus kaupii</name>
    <name type="common">Kaup's arrowtooth eel</name>
    <dbReference type="NCBI Taxonomy" id="118154"/>
    <lineage>
        <taxon>Eukaryota</taxon>
        <taxon>Metazoa</taxon>
        <taxon>Chordata</taxon>
        <taxon>Craniata</taxon>
        <taxon>Vertebrata</taxon>
        <taxon>Euteleostomi</taxon>
        <taxon>Actinopterygii</taxon>
        <taxon>Neopterygii</taxon>
        <taxon>Teleostei</taxon>
        <taxon>Anguilliformes</taxon>
        <taxon>Synaphobranchidae</taxon>
        <taxon>Synaphobranchus</taxon>
    </lineage>
</organism>
<dbReference type="Gene3D" id="3.30.70.1820">
    <property type="entry name" value="L1 transposable element, RRM domain"/>
    <property type="match status" value="1"/>
</dbReference>
<sequence>MALRSGSPSPGRVPEVPTCFIAPFKIPRQINPVAYQLLLPRSMQVHLRPYLPLTTSPLKSINSLQAASTAHEARLAEVENCAVFCENTANELLTKYNKLKSEVTDLQNICDDLKGRQRRNYIRVLGLPEGVEGLQPTEFMAELLKKVLQLEEKTVLDHTHRLLKAKPKDGEPPRPLVIRVHHFQTKELILCKAKQAAGSRRFWGGNKISIFPDLASAVAKKRAVIRGVREG</sequence>
<accession>A0A9Q1F9S2</accession>
<evidence type="ECO:0000313" key="3">
    <source>
        <dbReference type="Proteomes" id="UP001152622"/>
    </source>
</evidence>
<keyword evidence="3" id="KW-1185">Reference proteome</keyword>
<dbReference type="PANTHER" id="PTHR11505">
    <property type="entry name" value="L1 TRANSPOSABLE ELEMENT-RELATED"/>
    <property type="match status" value="1"/>
</dbReference>
<protein>
    <submittedName>
        <fullName evidence="2">Uncharacterized protein</fullName>
    </submittedName>
</protein>
<evidence type="ECO:0000256" key="1">
    <source>
        <dbReference type="SAM" id="Coils"/>
    </source>
</evidence>
<dbReference type="EMBL" id="JAINUF010000007">
    <property type="protein sequence ID" value="KAJ8353857.1"/>
    <property type="molecule type" value="Genomic_DNA"/>
</dbReference>
<gene>
    <name evidence="2" type="ORF">SKAU_G00214240</name>
</gene>